<evidence type="ECO:0000313" key="12">
    <source>
        <dbReference type="Proteomes" id="UP001172101"/>
    </source>
</evidence>
<evidence type="ECO:0000256" key="6">
    <source>
        <dbReference type="ARBA" id="ARBA00023004"/>
    </source>
</evidence>
<dbReference type="PROSITE" id="PS00086">
    <property type="entry name" value="CYTOCHROME_P450"/>
    <property type="match status" value="1"/>
</dbReference>
<keyword evidence="3 8" id="KW-0349">Heme</keyword>
<dbReference type="Proteomes" id="UP001172101">
    <property type="component" value="Unassembled WGS sequence"/>
</dbReference>
<evidence type="ECO:0000256" key="7">
    <source>
        <dbReference type="ARBA" id="ARBA00023033"/>
    </source>
</evidence>
<dbReference type="GO" id="GO:0016705">
    <property type="term" value="F:oxidoreductase activity, acting on paired donors, with incorporation or reduction of molecular oxygen"/>
    <property type="evidence" value="ECO:0007669"/>
    <property type="project" value="InterPro"/>
</dbReference>
<dbReference type="RefSeq" id="XP_060292967.1">
    <property type="nucleotide sequence ID" value="XM_060440307.1"/>
</dbReference>
<accession>A0AA40A5S0</accession>
<keyword evidence="12" id="KW-1185">Reference proteome</keyword>
<protein>
    <submittedName>
        <fullName evidence="11">Cytochrome P450</fullName>
    </submittedName>
</protein>
<keyword evidence="10" id="KW-0472">Membrane</keyword>
<gene>
    <name evidence="11" type="ORF">B0T26DRAFT_679042</name>
</gene>
<dbReference type="Pfam" id="PF00067">
    <property type="entry name" value="p450"/>
    <property type="match status" value="1"/>
</dbReference>
<dbReference type="GO" id="GO:0020037">
    <property type="term" value="F:heme binding"/>
    <property type="evidence" value="ECO:0007669"/>
    <property type="project" value="InterPro"/>
</dbReference>
<dbReference type="PANTHER" id="PTHR46206:SF1">
    <property type="entry name" value="P450, PUTATIVE (EUROFUNG)-RELATED"/>
    <property type="match status" value="1"/>
</dbReference>
<evidence type="ECO:0000256" key="9">
    <source>
        <dbReference type="RuleBase" id="RU000461"/>
    </source>
</evidence>
<dbReference type="Gene3D" id="1.10.630.10">
    <property type="entry name" value="Cytochrome P450"/>
    <property type="match status" value="1"/>
</dbReference>
<feature type="transmembrane region" description="Helical" evidence="10">
    <location>
        <begin position="21"/>
        <end position="39"/>
    </location>
</feature>
<dbReference type="PRINTS" id="PR00465">
    <property type="entry name" value="EP450IV"/>
</dbReference>
<dbReference type="InterPro" id="IPR036396">
    <property type="entry name" value="Cyt_P450_sf"/>
</dbReference>
<organism evidence="11 12">
    <name type="scientific">Lasiosphaeria miniovina</name>
    <dbReference type="NCBI Taxonomy" id="1954250"/>
    <lineage>
        <taxon>Eukaryota</taxon>
        <taxon>Fungi</taxon>
        <taxon>Dikarya</taxon>
        <taxon>Ascomycota</taxon>
        <taxon>Pezizomycotina</taxon>
        <taxon>Sordariomycetes</taxon>
        <taxon>Sordariomycetidae</taxon>
        <taxon>Sordariales</taxon>
        <taxon>Lasiosphaeriaceae</taxon>
        <taxon>Lasiosphaeria</taxon>
    </lineage>
</organism>
<evidence type="ECO:0000256" key="10">
    <source>
        <dbReference type="SAM" id="Phobius"/>
    </source>
</evidence>
<sequence>MRAITSSISSQLLESLTLGRFVCVAFVFTITSFIIDFTWKPRYPKSLPRVGNGDGILGTVRNWFGYIMHFNEWVDEGYEKVSTLAYSAPDTTLLTQGTRLTTAQYSKKNRAFVVPSAPSRPDEIVVPRSQTAWLLEFPDRIVSTKESHRDLLYNDYQFFGVDDQFPIITMHKHLARNLVGLIPGVQDEASGAIDATFGTDTENWRSLNLWEAWLGIVPRVTNRILVGEVTCKNQEFLKNHVAFADDVVRNSFILNMFPKILQPFVAPLIVLPNRWHWYKTYREVRPLVEQRLHDMERKLAGDPKYDEWEPEEDLVTWLIRQAHADGRVEELNASMISKRLLPVEFAAIHTTVITGHGILLDLLSADPAKGYLDALREETSRELGAEGGCWSKNALSRLHRTDSAIRESMRVSHFATGLTHRKVIAKEGITNKVEGWHAPRGSYLMLDLAGTHHDADLYENPDVYDPFRFSREREEYKARPQDQKDPAEALRVQRLGMVTTSDEFLAFSHGRHACPGRFFVAHELKLILAYLLENYEIKPLAERPKPLWIGQTIIPPIDVKIEIRRRKGTV</sequence>
<comment type="similarity">
    <text evidence="2 9">Belongs to the cytochrome P450 family.</text>
</comment>
<dbReference type="InterPro" id="IPR017972">
    <property type="entry name" value="Cyt_P450_CS"/>
</dbReference>
<dbReference type="GO" id="GO:0005506">
    <property type="term" value="F:iron ion binding"/>
    <property type="evidence" value="ECO:0007669"/>
    <property type="project" value="InterPro"/>
</dbReference>
<dbReference type="InterPro" id="IPR002403">
    <property type="entry name" value="Cyt_P450_E_grp-IV"/>
</dbReference>
<keyword evidence="10" id="KW-1133">Transmembrane helix</keyword>
<keyword evidence="5 9" id="KW-0560">Oxidoreductase</keyword>
<dbReference type="PANTHER" id="PTHR46206">
    <property type="entry name" value="CYTOCHROME P450"/>
    <property type="match status" value="1"/>
</dbReference>
<evidence type="ECO:0000256" key="2">
    <source>
        <dbReference type="ARBA" id="ARBA00010617"/>
    </source>
</evidence>
<keyword evidence="6 8" id="KW-0408">Iron</keyword>
<dbReference type="GeneID" id="85323577"/>
<evidence type="ECO:0000256" key="8">
    <source>
        <dbReference type="PIRSR" id="PIRSR602403-1"/>
    </source>
</evidence>
<evidence type="ECO:0000313" key="11">
    <source>
        <dbReference type="EMBL" id="KAK0709663.1"/>
    </source>
</evidence>
<dbReference type="EMBL" id="JAUIRO010000006">
    <property type="protein sequence ID" value="KAK0709663.1"/>
    <property type="molecule type" value="Genomic_DNA"/>
</dbReference>
<dbReference type="GO" id="GO:0004497">
    <property type="term" value="F:monooxygenase activity"/>
    <property type="evidence" value="ECO:0007669"/>
    <property type="project" value="UniProtKB-KW"/>
</dbReference>
<dbReference type="AlphaFoldDB" id="A0AA40A5S0"/>
<dbReference type="SUPFAM" id="SSF48264">
    <property type="entry name" value="Cytochrome P450"/>
    <property type="match status" value="1"/>
</dbReference>
<proteinExistence type="inferred from homology"/>
<comment type="cofactor">
    <cofactor evidence="1 8">
        <name>heme</name>
        <dbReference type="ChEBI" id="CHEBI:30413"/>
    </cofactor>
</comment>
<evidence type="ECO:0000256" key="4">
    <source>
        <dbReference type="ARBA" id="ARBA00022723"/>
    </source>
</evidence>
<feature type="binding site" description="axial binding residue" evidence="8">
    <location>
        <position position="514"/>
    </location>
    <ligand>
        <name>heme</name>
        <dbReference type="ChEBI" id="CHEBI:30413"/>
    </ligand>
    <ligandPart>
        <name>Fe</name>
        <dbReference type="ChEBI" id="CHEBI:18248"/>
    </ligandPart>
</feature>
<keyword evidence="4 8" id="KW-0479">Metal-binding</keyword>
<name>A0AA40A5S0_9PEZI</name>
<reference evidence="11" key="1">
    <citation type="submission" date="2023-06" db="EMBL/GenBank/DDBJ databases">
        <title>Genome-scale phylogeny and comparative genomics of the fungal order Sordariales.</title>
        <authorList>
            <consortium name="Lawrence Berkeley National Laboratory"/>
            <person name="Hensen N."/>
            <person name="Bonometti L."/>
            <person name="Westerberg I."/>
            <person name="Brannstrom I.O."/>
            <person name="Guillou S."/>
            <person name="Cros-Aarteil S."/>
            <person name="Calhoun S."/>
            <person name="Haridas S."/>
            <person name="Kuo A."/>
            <person name="Mondo S."/>
            <person name="Pangilinan J."/>
            <person name="Riley R."/>
            <person name="LaButti K."/>
            <person name="Andreopoulos B."/>
            <person name="Lipzen A."/>
            <person name="Chen C."/>
            <person name="Yanf M."/>
            <person name="Daum C."/>
            <person name="Ng V."/>
            <person name="Clum A."/>
            <person name="Steindorff A."/>
            <person name="Ohm R."/>
            <person name="Martin F."/>
            <person name="Silar P."/>
            <person name="Natvig D."/>
            <person name="Lalanne C."/>
            <person name="Gautier V."/>
            <person name="Ament-velasquez S.L."/>
            <person name="Kruys A."/>
            <person name="Hutchinson M.I."/>
            <person name="Powell A.J."/>
            <person name="Barry K."/>
            <person name="Miller A.N."/>
            <person name="Grigoriev I.V."/>
            <person name="Debuchy R."/>
            <person name="Gladieux P."/>
            <person name="Thoren M.H."/>
            <person name="Johannesson H."/>
        </authorList>
    </citation>
    <scope>NUCLEOTIDE SEQUENCE</scope>
    <source>
        <strain evidence="11">SMH2392-1A</strain>
    </source>
</reference>
<comment type="caution">
    <text evidence="11">The sequence shown here is derived from an EMBL/GenBank/DDBJ whole genome shotgun (WGS) entry which is preliminary data.</text>
</comment>
<evidence type="ECO:0000256" key="3">
    <source>
        <dbReference type="ARBA" id="ARBA00022617"/>
    </source>
</evidence>
<keyword evidence="10" id="KW-0812">Transmembrane</keyword>
<keyword evidence="7 9" id="KW-0503">Monooxygenase</keyword>
<evidence type="ECO:0000256" key="5">
    <source>
        <dbReference type="ARBA" id="ARBA00023002"/>
    </source>
</evidence>
<evidence type="ECO:0000256" key="1">
    <source>
        <dbReference type="ARBA" id="ARBA00001971"/>
    </source>
</evidence>
<dbReference type="InterPro" id="IPR001128">
    <property type="entry name" value="Cyt_P450"/>
</dbReference>
<dbReference type="CDD" id="cd11041">
    <property type="entry name" value="CYP503A1-like"/>
    <property type="match status" value="1"/>
</dbReference>